<reference evidence="1" key="1">
    <citation type="submission" date="2021-05" db="EMBL/GenBank/DDBJ databases">
        <authorList>
            <person name="Alioto T."/>
            <person name="Alioto T."/>
            <person name="Gomez Garrido J."/>
        </authorList>
    </citation>
    <scope>NUCLEOTIDE SEQUENCE</scope>
</reference>
<dbReference type="EMBL" id="HBUE01300226">
    <property type="protein sequence ID" value="CAG6578515.1"/>
    <property type="molecule type" value="Transcribed_RNA"/>
</dbReference>
<proteinExistence type="predicted"/>
<organism evidence="1">
    <name type="scientific">Culex pipiens</name>
    <name type="common">House mosquito</name>
    <dbReference type="NCBI Taxonomy" id="7175"/>
    <lineage>
        <taxon>Eukaryota</taxon>
        <taxon>Metazoa</taxon>
        <taxon>Ecdysozoa</taxon>
        <taxon>Arthropoda</taxon>
        <taxon>Hexapoda</taxon>
        <taxon>Insecta</taxon>
        <taxon>Pterygota</taxon>
        <taxon>Neoptera</taxon>
        <taxon>Endopterygota</taxon>
        <taxon>Diptera</taxon>
        <taxon>Nematocera</taxon>
        <taxon>Culicoidea</taxon>
        <taxon>Culicidae</taxon>
        <taxon>Culicinae</taxon>
        <taxon>Culicini</taxon>
        <taxon>Culex</taxon>
        <taxon>Culex</taxon>
    </lineage>
</organism>
<accession>A0A8D8FU55</accession>
<dbReference type="AlphaFoldDB" id="A0A8D8FU55"/>
<sequence>MATRNCPVDRPSTASHRRIETINTSGQVVSIRDIYWKNCIRNREAKTTALIPARNLTRTKWINAAKRDGTCRPICTPSIHPHARVKRSTNCSILATRTFRATS</sequence>
<dbReference type="EMBL" id="HBUE01093616">
    <property type="protein sequence ID" value="CAG6482519.1"/>
    <property type="molecule type" value="Transcribed_RNA"/>
</dbReference>
<dbReference type="EMBL" id="HBUE01194247">
    <property type="protein sequence ID" value="CAG6526793.1"/>
    <property type="molecule type" value="Transcribed_RNA"/>
</dbReference>
<evidence type="ECO:0000313" key="1">
    <source>
        <dbReference type="EMBL" id="CAG6482519.1"/>
    </source>
</evidence>
<name>A0A8D8FU55_CULPI</name>
<protein>
    <submittedName>
        <fullName evidence="1">(northern house mosquito) hypothetical protein</fullName>
    </submittedName>
</protein>